<reference evidence="5" key="2">
    <citation type="submission" date="2025-09" db="UniProtKB">
        <authorList>
            <consortium name="Ensembl"/>
        </authorList>
    </citation>
    <scope>IDENTIFICATION</scope>
</reference>
<dbReference type="GeneTree" id="ENSGT00950000183173"/>
<evidence type="ECO:0000259" key="4">
    <source>
        <dbReference type="PROSITE" id="PS50158"/>
    </source>
</evidence>
<sequence>MIRSWLSVLLPVLPVLFLFTCLPLSPHQCNHLHLCSLTWFKPTLFTQSLPDCLYLCCSWVQSHAHYSTIWPKMDPAQIDDRISRMEDMLNQLIAASAAASAENRRGLAQVRDEMANIHTRTQALEQSPASLEAGSSSPASASAAAPPPVSAGVGAPLPSPREPNVGTPERYDGDPVTCNAFLCNCSIIFSLQPLTFSSEEARVAYTINHLTGRARLWGTAEWLRGTSACHSFQSFANELRRVFEPGSLGADAGRELLDLVQGSRSVTDFAIDFRTKAPMCDWNPAALRDVFMRGLAGYMKDELVAYELPSTLEGLIELATRLDLSLHSKSPVTPASSSLASTAPVGVEDPEPMQLGHTRLSLEERERRQRLNLCLYCGQPGHFVSRCPVKARAHQ</sequence>
<dbReference type="InterPro" id="IPR005162">
    <property type="entry name" value="Retrotrans_gag_dom"/>
</dbReference>
<feature type="region of interest" description="Disordered" evidence="2">
    <location>
        <begin position="122"/>
        <end position="170"/>
    </location>
</feature>
<dbReference type="PROSITE" id="PS50158">
    <property type="entry name" value="ZF_CCHC"/>
    <property type="match status" value="1"/>
</dbReference>
<feature type="region of interest" description="Disordered" evidence="2">
    <location>
        <begin position="328"/>
        <end position="353"/>
    </location>
</feature>
<keyword evidence="1" id="KW-0863">Zinc-finger</keyword>
<organism evidence="5 6">
    <name type="scientific">Dicentrarchus labrax</name>
    <name type="common">European seabass</name>
    <name type="synonym">Morone labrax</name>
    <dbReference type="NCBI Taxonomy" id="13489"/>
    <lineage>
        <taxon>Eukaryota</taxon>
        <taxon>Metazoa</taxon>
        <taxon>Chordata</taxon>
        <taxon>Craniata</taxon>
        <taxon>Vertebrata</taxon>
        <taxon>Euteleostomi</taxon>
        <taxon>Actinopterygii</taxon>
        <taxon>Neopterygii</taxon>
        <taxon>Teleostei</taxon>
        <taxon>Neoteleostei</taxon>
        <taxon>Acanthomorphata</taxon>
        <taxon>Eupercaria</taxon>
        <taxon>Moronidae</taxon>
        <taxon>Dicentrarchus</taxon>
    </lineage>
</organism>
<keyword evidence="1" id="KW-0479">Metal-binding</keyword>
<accession>A0A8C4DRA3</accession>
<dbReference type="SUPFAM" id="SSF57756">
    <property type="entry name" value="Retrovirus zinc finger-like domains"/>
    <property type="match status" value="1"/>
</dbReference>
<feature type="compositionally biased region" description="Low complexity" evidence="2">
    <location>
        <begin position="330"/>
        <end position="345"/>
    </location>
</feature>
<dbReference type="PANTHER" id="PTHR15503">
    <property type="entry name" value="LDOC1 RELATED"/>
    <property type="match status" value="1"/>
</dbReference>
<feature type="domain" description="CCHC-type" evidence="4">
    <location>
        <begin position="374"/>
        <end position="388"/>
    </location>
</feature>
<keyword evidence="6" id="KW-1185">Reference proteome</keyword>
<proteinExistence type="predicted"/>
<evidence type="ECO:0000256" key="1">
    <source>
        <dbReference type="PROSITE-ProRule" id="PRU00047"/>
    </source>
</evidence>
<dbReference type="Proteomes" id="UP000694389">
    <property type="component" value="Unassembled WGS sequence"/>
</dbReference>
<dbReference type="SMART" id="SM00343">
    <property type="entry name" value="ZnF_C2HC"/>
    <property type="match status" value="1"/>
</dbReference>
<keyword evidence="1" id="KW-0862">Zinc</keyword>
<feature type="compositionally biased region" description="Low complexity" evidence="2">
    <location>
        <begin position="127"/>
        <end position="156"/>
    </location>
</feature>
<dbReference type="Ensembl" id="ENSDLAT00005009081.2">
    <property type="protein sequence ID" value="ENSDLAP00005008283.2"/>
    <property type="gene ID" value="ENSDLAG00005004367.2"/>
</dbReference>
<dbReference type="AlphaFoldDB" id="A0A8C4DRA3"/>
<feature type="chain" id="PRO_5035748830" description="CCHC-type domain-containing protein" evidence="3">
    <location>
        <begin position="24"/>
        <end position="395"/>
    </location>
</feature>
<dbReference type="InterPro" id="IPR001878">
    <property type="entry name" value="Znf_CCHC"/>
</dbReference>
<name>A0A8C4DRA3_DICLA</name>
<protein>
    <recommendedName>
        <fullName evidence="4">CCHC-type domain-containing protein</fullName>
    </recommendedName>
</protein>
<dbReference type="GO" id="GO:0003676">
    <property type="term" value="F:nucleic acid binding"/>
    <property type="evidence" value="ECO:0007669"/>
    <property type="project" value="InterPro"/>
</dbReference>
<dbReference type="Pfam" id="PF03732">
    <property type="entry name" value="Retrotrans_gag"/>
    <property type="match status" value="1"/>
</dbReference>
<dbReference type="GO" id="GO:0008270">
    <property type="term" value="F:zinc ion binding"/>
    <property type="evidence" value="ECO:0007669"/>
    <property type="project" value="UniProtKB-KW"/>
</dbReference>
<evidence type="ECO:0000256" key="3">
    <source>
        <dbReference type="SAM" id="SignalP"/>
    </source>
</evidence>
<evidence type="ECO:0000256" key="2">
    <source>
        <dbReference type="SAM" id="MobiDB-lite"/>
    </source>
</evidence>
<keyword evidence="3" id="KW-0732">Signal</keyword>
<dbReference type="InterPro" id="IPR036875">
    <property type="entry name" value="Znf_CCHC_sf"/>
</dbReference>
<feature type="signal peptide" evidence="3">
    <location>
        <begin position="1"/>
        <end position="23"/>
    </location>
</feature>
<dbReference type="InterPro" id="IPR032567">
    <property type="entry name" value="RTL1-rel"/>
</dbReference>
<dbReference type="PANTHER" id="PTHR15503:SF36">
    <property type="entry name" value="RETROTRANSPOSON GAG-LIKE PROTEIN 5"/>
    <property type="match status" value="1"/>
</dbReference>
<evidence type="ECO:0000313" key="6">
    <source>
        <dbReference type="Proteomes" id="UP000694389"/>
    </source>
</evidence>
<evidence type="ECO:0000313" key="5">
    <source>
        <dbReference type="Ensembl" id="ENSDLAP00005008283.2"/>
    </source>
</evidence>
<reference evidence="5" key="1">
    <citation type="submission" date="2025-08" db="UniProtKB">
        <authorList>
            <consortium name="Ensembl"/>
        </authorList>
    </citation>
    <scope>IDENTIFICATION</scope>
</reference>